<geneLocation type="plasmid" evidence="2">
    <name>pMET-1</name>
</geneLocation>
<sequence>MQRDIRRPASTRYAVLYGLPVSLSTSANRFLARSISFAGVFCDFLMKTRSMMMVLPLWYTQMPLAMSVPIVRISKSPSPRGFVSGSRSNRASYSSLPMRRSNFTLIFTGNAVASSLASG</sequence>
<dbReference type="AlphaFoldDB" id="B2CBG5"/>
<dbReference type="EMBL" id="EU383016">
    <property type="protein sequence ID" value="ACB55483.1"/>
    <property type="molecule type" value="Genomic_DNA"/>
</dbReference>
<feature type="transmembrane region" description="Helical" evidence="1">
    <location>
        <begin position="12"/>
        <end position="31"/>
    </location>
</feature>
<organism evidence="2">
    <name type="scientific">Klebsiella pneumoniae</name>
    <dbReference type="NCBI Taxonomy" id="573"/>
    <lineage>
        <taxon>Bacteria</taxon>
        <taxon>Pseudomonadati</taxon>
        <taxon>Pseudomonadota</taxon>
        <taxon>Gammaproteobacteria</taxon>
        <taxon>Enterobacterales</taxon>
        <taxon>Enterobacteriaceae</taxon>
        <taxon>Klebsiella/Raoultella group</taxon>
        <taxon>Klebsiella</taxon>
        <taxon>Klebsiella pneumoniae complex</taxon>
    </lineage>
</organism>
<reference evidence="2" key="1">
    <citation type="journal article" date="2008" name="PLoS ONE">
        <title>Klebsiella pneumoniae multiresistance plasmid pMET1: similarity with the Yersinia pestis plasmid pCRY and integrative conjugative elements.</title>
        <authorList>
            <person name="Soler Bistue A.J."/>
            <person name="Birshan D."/>
            <person name="Tomaras A.P."/>
            <person name="Dandekar M."/>
            <person name="Tran T."/>
            <person name="Newmark J."/>
            <person name="Bui D."/>
            <person name="Gupta N."/>
            <person name="Hernandez K."/>
            <person name="Sarno R."/>
            <person name="Zorreguieta A."/>
            <person name="Actis L.A."/>
            <person name="Tolmasky M.E."/>
        </authorList>
    </citation>
    <scope>NUCLEOTIDE SEQUENCE</scope>
    <source>
        <strain evidence="2">FC1</strain>
        <plasmid evidence="2">pMET-1</plasmid>
    </source>
</reference>
<protein>
    <submittedName>
        <fullName evidence="2">Uncharacterized protein</fullName>
    </submittedName>
</protein>
<proteinExistence type="predicted"/>
<reference evidence="2" key="2">
    <citation type="submission" date="2008-01" db="EMBL/GenBank/DDBJ databases">
        <authorList>
            <person name="Soler Bistue A.J.C."/>
            <person name="Birshan D."/>
            <person name="Tomaras A.P."/>
            <person name="Dandekar M."/>
            <person name="Tran T."/>
            <person name="Newmark J."/>
            <person name="Bui D."/>
            <person name="Gupta N."/>
            <person name="Hernandez K."/>
            <person name="Sarno R."/>
            <person name="Zorreguieta A."/>
            <person name="Actis L.A."/>
            <person name="Tolmasky M.E."/>
        </authorList>
    </citation>
    <scope>NUCLEOTIDE SEQUENCE</scope>
    <source>
        <strain evidence="2">FC1</strain>
        <plasmid evidence="2">pMET-1</plasmid>
    </source>
</reference>
<accession>B2CBG5</accession>
<keyword evidence="2" id="KW-0614">Plasmid</keyword>
<evidence type="ECO:0000313" key="2">
    <source>
        <dbReference type="EMBL" id="ACB55483.1"/>
    </source>
</evidence>
<keyword evidence="1" id="KW-0472">Membrane</keyword>
<keyword evidence="1" id="KW-1133">Transmembrane helix</keyword>
<name>B2CBG5_KLEPN</name>
<evidence type="ECO:0000256" key="1">
    <source>
        <dbReference type="SAM" id="Phobius"/>
    </source>
</evidence>
<feature type="transmembrane region" description="Helical" evidence="1">
    <location>
        <begin position="51"/>
        <end position="71"/>
    </location>
</feature>
<keyword evidence="1" id="KW-0812">Transmembrane</keyword>